<dbReference type="EMBL" id="BK015380">
    <property type="protein sequence ID" value="DAE03967.1"/>
    <property type="molecule type" value="Genomic_DNA"/>
</dbReference>
<sequence length="43" mass="4642">MAVIGGLTAEVARLTQRAVIAEARVSDLEARLEAFRSTPKESK</sequence>
<accession>A0A8S5P9V7</accession>
<protein>
    <submittedName>
        <fullName evidence="2">Uncharacterized protein</fullName>
    </submittedName>
</protein>
<keyword evidence="1" id="KW-0175">Coiled coil</keyword>
<feature type="coiled-coil region" evidence="1">
    <location>
        <begin position="11"/>
        <end position="38"/>
    </location>
</feature>
<evidence type="ECO:0000256" key="1">
    <source>
        <dbReference type="SAM" id="Coils"/>
    </source>
</evidence>
<name>A0A8S5P9V7_9CAUD</name>
<proteinExistence type="predicted"/>
<reference evidence="2" key="1">
    <citation type="journal article" date="2021" name="Proc. Natl. Acad. Sci. U.S.A.">
        <title>A Catalog of Tens of Thousands of Viruses from Human Metagenomes Reveals Hidden Associations with Chronic Diseases.</title>
        <authorList>
            <person name="Tisza M.J."/>
            <person name="Buck C.B."/>
        </authorList>
    </citation>
    <scope>NUCLEOTIDE SEQUENCE</scope>
    <source>
        <strain evidence="2">Ctuka10</strain>
    </source>
</reference>
<organism evidence="2">
    <name type="scientific">Siphoviridae sp. ctuka10</name>
    <dbReference type="NCBI Taxonomy" id="2825716"/>
    <lineage>
        <taxon>Viruses</taxon>
        <taxon>Duplodnaviria</taxon>
        <taxon>Heunggongvirae</taxon>
        <taxon>Uroviricota</taxon>
        <taxon>Caudoviricetes</taxon>
    </lineage>
</organism>
<evidence type="ECO:0000313" key="2">
    <source>
        <dbReference type="EMBL" id="DAE03967.1"/>
    </source>
</evidence>